<feature type="compositionally biased region" description="Basic and acidic residues" evidence="1">
    <location>
        <begin position="494"/>
        <end position="515"/>
    </location>
</feature>
<evidence type="ECO:0008006" key="4">
    <source>
        <dbReference type="Google" id="ProtNLM"/>
    </source>
</evidence>
<name>Q0EWD3_9PROT</name>
<dbReference type="STRING" id="314344.AL013_10500"/>
<feature type="region of interest" description="Disordered" evidence="1">
    <location>
        <begin position="494"/>
        <end position="521"/>
    </location>
</feature>
<sequence length="521" mass="57764">MAQLTDGVLLKGQRDWVADPSPLKVIPKGRRTGITWAEASDDVLIAAASKAAGGQNVYYYPQSKEDAIEYIETCAKWAKAYNKVCGSMEEGSWEDELGMVLPEGDPDKAIKTYTIKFPSSFKIQALSSAPARARGKQGVFVLDEGAFHPNLPGVLKSVVAAILRGGKVRVISTHDGEENPFNQLIEEIRAGRRKGTVHDYPFRKAVADGMYKRICELNGEEWSQEKEDQWVLDAYAFYGEDADEELDAIPSAGSGVYLAGILIEKRMRNAPVLRMEYDDAFSLKPIPERRSICEAWLDDHLKPVLDMLNPKLEHSYGQDFGRTGDLSVIPVLATQPNLDRIEQFVLEMRKVPYDQQEQVLDYIIPKLPRFTAGKHDARGNGQALAEYAASHYGHNRIEQVMLTEGWYRDNMPQLKTAFEDGTISICKSADHRTDLRAIQMIKGVARIPDSYKGKGTDGKQRHADYAVALALAYAASLADVAPIEWTPAPIARSRWDDVAGDDGGGRDDVLRDSRDGGSGAW</sequence>
<gene>
    <name evidence="2" type="ORF">SPV1_02833</name>
</gene>
<protein>
    <recommendedName>
        <fullName evidence="4">Mu-like prophage FluMu protein gp28</fullName>
    </recommendedName>
</protein>
<evidence type="ECO:0000256" key="1">
    <source>
        <dbReference type="SAM" id="MobiDB-lite"/>
    </source>
</evidence>
<dbReference type="PIRSF" id="PIRSF007056">
    <property type="entry name" value="UCP007056"/>
    <property type="match status" value="1"/>
</dbReference>
<accession>Q0EWD3</accession>
<dbReference type="Gene3D" id="3.40.50.300">
    <property type="entry name" value="P-loop containing nucleotide triphosphate hydrolases"/>
    <property type="match status" value="1"/>
</dbReference>
<evidence type="ECO:0000313" key="2">
    <source>
        <dbReference type="EMBL" id="EAU53538.1"/>
    </source>
</evidence>
<dbReference type="InterPro" id="IPR012036">
    <property type="entry name" value="Phage_Mu_Gp28"/>
</dbReference>
<proteinExistence type="predicted"/>
<dbReference type="InterPro" id="IPR027417">
    <property type="entry name" value="P-loop_NTPase"/>
</dbReference>
<organism evidence="2 3">
    <name type="scientific">Mariprofundus ferrooxydans PV-1</name>
    <dbReference type="NCBI Taxonomy" id="314345"/>
    <lineage>
        <taxon>Bacteria</taxon>
        <taxon>Pseudomonadati</taxon>
        <taxon>Pseudomonadota</taxon>
        <taxon>Candidatius Mariprofundia</taxon>
        <taxon>Mariprofundales</taxon>
        <taxon>Mariprofundaceae</taxon>
        <taxon>Mariprofundus</taxon>
    </lineage>
</organism>
<dbReference type="RefSeq" id="WP_009850864.1">
    <property type="nucleotide sequence ID" value="NZ_DS022295.1"/>
</dbReference>
<dbReference type="Gene3D" id="3.30.420.240">
    <property type="match status" value="1"/>
</dbReference>
<comment type="caution">
    <text evidence="2">The sequence shown here is derived from an EMBL/GenBank/DDBJ whole genome shotgun (WGS) entry which is preliminary data.</text>
</comment>
<dbReference type="Proteomes" id="UP000005297">
    <property type="component" value="Unassembled WGS sequence"/>
</dbReference>
<dbReference type="AlphaFoldDB" id="Q0EWD3"/>
<dbReference type="InParanoid" id="Q0EWD3"/>
<dbReference type="EMBL" id="AATS01000021">
    <property type="protein sequence ID" value="EAU53538.1"/>
    <property type="molecule type" value="Genomic_DNA"/>
</dbReference>
<keyword evidence="3" id="KW-1185">Reference proteome</keyword>
<dbReference type="eggNOG" id="COG4373">
    <property type="taxonomic scope" value="Bacteria"/>
</dbReference>
<reference evidence="2 3" key="1">
    <citation type="submission" date="2006-09" db="EMBL/GenBank/DDBJ databases">
        <authorList>
            <person name="Emerson D."/>
            <person name="Ferriera S."/>
            <person name="Johnson J."/>
            <person name="Kravitz S."/>
            <person name="Halpern A."/>
            <person name="Remington K."/>
            <person name="Beeson K."/>
            <person name="Tran B."/>
            <person name="Rogers Y.-H."/>
            <person name="Friedman R."/>
            <person name="Venter J.C."/>
        </authorList>
    </citation>
    <scope>NUCLEOTIDE SEQUENCE [LARGE SCALE GENOMIC DNA]</scope>
    <source>
        <strain evidence="2 3">PV-1</strain>
    </source>
</reference>
<dbReference type="HOGENOM" id="CLU_030701_0_0_0"/>
<evidence type="ECO:0000313" key="3">
    <source>
        <dbReference type="Proteomes" id="UP000005297"/>
    </source>
</evidence>